<dbReference type="EMBL" id="CM047587">
    <property type="protein sequence ID" value="KAI9908374.1"/>
    <property type="molecule type" value="Genomic_DNA"/>
</dbReference>
<gene>
    <name evidence="1" type="ORF">PsorP6_003224</name>
</gene>
<keyword evidence="2" id="KW-1185">Reference proteome</keyword>
<evidence type="ECO:0000313" key="1">
    <source>
        <dbReference type="EMBL" id="KAI9908374.1"/>
    </source>
</evidence>
<accession>A0ACC0VR17</accession>
<evidence type="ECO:0000313" key="2">
    <source>
        <dbReference type="Proteomes" id="UP001163321"/>
    </source>
</evidence>
<proteinExistence type="predicted"/>
<sequence>MTCVRYPLGIGAAAFFLPKVVKPGVSVAGGFHKAINTENFRIGHMGSTHASSGPHFQTLEAMEGAFIECGHTVPHGGKAARD</sequence>
<dbReference type="Proteomes" id="UP001163321">
    <property type="component" value="Chromosome 8"/>
</dbReference>
<comment type="caution">
    <text evidence="1">The sequence shown here is derived from an EMBL/GenBank/DDBJ whole genome shotgun (WGS) entry which is preliminary data.</text>
</comment>
<protein>
    <submittedName>
        <fullName evidence="1">Uncharacterized protein</fullName>
    </submittedName>
</protein>
<organism evidence="1 2">
    <name type="scientific">Peronosclerospora sorghi</name>
    <dbReference type="NCBI Taxonomy" id="230839"/>
    <lineage>
        <taxon>Eukaryota</taxon>
        <taxon>Sar</taxon>
        <taxon>Stramenopiles</taxon>
        <taxon>Oomycota</taxon>
        <taxon>Peronosporomycetes</taxon>
        <taxon>Peronosporales</taxon>
        <taxon>Peronosporaceae</taxon>
        <taxon>Peronosclerospora</taxon>
    </lineage>
</organism>
<reference evidence="1 2" key="1">
    <citation type="journal article" date="2022" name="bioRxiv">
        <title>The genome of the oomycete Peronosclerospora sorghi, a cosmopolitan pathogen of maize and sorghum, is inflated with dispersed pseudogenes.</title>
        <authorList>
            <person name="Fletcher K."/>
            <person name="Martin F."/>
            <person name="Isakeit T."/>
            <person name="Cavanaugh K."/>
            <person name="Magill C."/>
            <person name="Michelmore R."/>
        </authorList>
    </citation>
    <scope>NUCLEOTIDE SEQUENCE [LARGE SCALE GENOMIC DNA]</scope>
    <source>
        <strain evidence="1">P6</strain>
    </source>
</reference>
<name>A0ACC0VR17_9STRA</name>